<evidence type="ECO:0000313" key="14">
    <source>
        <dbReference type="EMBL" id="KAK7827236.1"/>
    </source>
</evidence>
<keyword evidence="5" id="KW-0276">Fatty acid metabolism</keyword>
<evidence type="ECO:0000256" key="7">
    <source>
        <dbReference type="ARBA" id="ARBA00023002"/>
    </source>
</evidence>
<proteinExistence type="inferred from homology"/>
<name>A0AAW0JLN4_QUESU</name>
<evidence type="ECO:0000256" key="4">
    <source>
        <dbReference type="ARBA" id="ARBA00022767"/>
    </source>
</evidence>
<dbReference type="PRINTS" id="PR00468">
    <property type="entry name" value="PLTLPOXGNASE"/>
</dbReference>
<dbReference type="GO" id="GO:0006633">
    <property type="term" value="P:fatty acid biosynthetic process"/>
    <property type="evidence" value="ECO:0007669"/>
    <property type="project" value="UniProtKB-KW"/>
</dbReference>
<keyword evidence="2" id="KW-0444">Lipid biosynthesis</keyword>
<organism evidence="14 15">
    <name type="scientific">Quercus suber</name>
    <name type="common">Cork oak</name>
    <dbReference type="NCBI Taxonomy" id="58331"/>
    <lineage>
        <taxon>Eukaryota</taxon>
        <taxon>Viridiplantae</taxon>
        <taxon>Streptophyta</taxon>
        <taxon>Embryophyta</taxon>
        <taxon>Tracheophyta</taxon>
        <taxon>Spermatophyta</taxon>
        <taxon>Magnoliopsida</taxon>
        <taxon>eudicotyledons</taxon>
        <taxon>Gunneridae</taxon>
        <taxon>Pentapetalae</taxon>
        <taxon>rosids</taxon>
        <taxon>fabids</taxon>
        <taxon>Fagales</taxon>
        <taxon>Fagaceae</taxon>
        <taxon>Quercus</taxon>
    </lineage>
</organism>
<sequence length="473" mass="53347">MFITQLHQSHSSQNPFLLHLHKTFIEGNSNGKGNGNASRIISVHHSFHKKAKYVGVRSMASNIKAVASTASKEVSSVKAIVIVKPTIGGLLSNLGIDRGLDDIKDLLGETLILELVSTELDPNTGLEKDTIRGYAHRTSQEEAEVKYETSFEVPIDFGPIGAVFVENEHHKEMYLQDIILNGFPNGPVRSYLPSQTPRGLRNLREEELGILQGNGQGERKSFERVYDYDTYNDLGDPDTSVDLKRPVLGSKEHPYPRRCRTGRPRCDTDPLSEKRGSKIYIPRDEAFSEAKQVAFSTKTVRSALHMVIPTLEAAIIDEDLRFPNFAAVDSLFNEGIKLPSLKNDNKGFLKTLLPRLVKAITNTANDVLHFEAPETVDRDKFFWFKDEEFARQTLAGVNPHSIKLVTDDDQTYVKQHMNIMQEWPLKSKLDPKIYGPQDSAITTELVEREMRGLMTVKEAKNSLCYRTLYHSHE</sequence>
<dbReference type="Gene3D" id="2.60.60.20">
    <property type="entry name" value="PLAT/LH2 domain"/>
    <property type="match status" value="1"/>
</dbReference>
<dbReference type="InterPro" id="IPR036226">
    <property type="entry name" value="LipOase_C_sf"/>
</dbReference>
<keyword evidence="3" id="KW-0479">Metal-binding</keyword>
<keyword evidence="7" id="KW-0560">Oxidoreductase</keyword>
<feature type="region of interest" description="Disordered" evidence="11">
    <location>
        <begin position="239"/>
        <end position="274"/>
    </location>
</feature>
<protein>
    <submittedName>
        <fullName evidence="14">Linoleate 13s-lipoxygenase 2-1</fullName>
    </submittedName>
</protein>
<feature type="domain" description="PLAT" evidence="12">
    <location>
        <begin position="90"/>
        <end position="212"/>
    </location>
</feature>
<dbReference type="InterPro" id="IPR000907">
    <property type="entry name" value="LipOase"/>
</dbReference>
<dbReference type="Pfam" id="PF00305">
    <property type="entry name" value="Lipoxygenase"/>
    <property type="match status" value="1"/>
</dbReference>
<dbReference type="Gene3D" id="3.10.450.60">
    <property type="match status" value="1"/>
</dbReference>
<dbReference type="GO" id="GO:0016702">
    <property type="term" value="F:oxidoreductase activity, acting on single donors with incorporation of molecular oxygen, incorporation of two atoms of oxygen"/>
    <property type="evidence" value="ECO:0007669"/>
    <property type="project" value="InterPro"/>
</dbReference>
<evidence type="ECO:0000256" key="2">
    <source>
        <dbReference type="ARBA" id="ARBA00022516"/>
    </source>
</evidence>
<reference evidence="14 15" key="1">
    <citation type="journal article" date="2018" name="Sci. Data">
        <title>The draft genome sequence of cork oak.</title>
        <authorList>
            <person name="Ramos A.M."/>
            <person name="Usie A."/>
            <person name="Barbosa P."/>
            <person name="Barros P.M."/>
            <person name="Capote T."/>
            <person name="Chaves I."/>
            <person name="Simoes F."/>
            <person name="Abreu I."/>
            <person name="Carrasquinho I."/>
            <person name="Faro C."/>
            <person name="Guimaraes J.B."/>
            <person name="Mendonca D."/>
            <person name="Nobrega F."/>
            <person name="Rodrigues L."/>
            <person name="Saibo N.J.M."/>
            <person name="Varela M.C."/>
            <person name="Egas C."/>
            <person name="Matos J."/>
            <person name="Miguel C.M."/>
            <person name="Oliveira M.M."/>
            <person name="Ricardo C.P."/>
            <person name="Goncalves S."/>
        </authorList>
    </citation>
    <scope>NUCLEOTIDE SEQUENCE [LARGE SCALE GENOMIC DNA]</scope>
    <source>
        <strain evidence="15">cv. HL8</strain>
    </source>
</reference>
<dbReference type="InterPro" id="IPR036392">
    <property type="entry name" value="PLAT/LH2_dom_sf"/>
</dbReference>
<evidence type="ECO:0000256" key="5">
    <source>
        <dbReference type="ARBA" id="ARBA00022832"/>
    </source>
</evidence>
<gene>
    <name evidence="14" type="primary">LOX2.1_10</name>
    <name evidence="14" type="ORF">CFP56_031287</name>
</gene>
<dbReference type="SMART" id="SM00308">
    <property type="entry name" value="LH2"/>
    <property type="match status" value="1"/>
</dbReference>
<keyword evidence="9" id="KW-0275">Fatty acid biosynthesis</keyword>
<feature type="compositionally biased region" description="Basic and acidic residues" evidence="11">
    <location>
        <begin position="241"/>
        <end position="255"/>
    </location>
</feature>
<dbReference type="PANTHER" id="PTHR11771">
    <property type="entry name" value="LIPOXYGENASE"/>
    <property type="match status" value="1"/>
</dbReference>
<dbReference type="AlphaFoldDB" id="A0AAW0JLN4"/>
<dbReference type="SUPFAM" id="SSF48484">
    <property type="entry name" value="Lipoxigenase"/>
    <property type="match status" value="1"/>
</dbReference>
<evidence type="ECO:0000313" key="15">
    <source>
        <dbReference type="Proteomes" id="UP000237347"/>
    </source>
</evidence>
<dbReference type="Proteomes" id="UP000237347">
    <property type="component" value="Unassembled WGS sequence"/>
</dbReference>
<keyword evidence="4" id="KW-0925">Oxylipin biosynthesis</keyword>
<dbReference type="Gene3D" id="4.10.372.10">
    <property type="entry name" value="Lipoxygenase-1, Domain 3"/>
    <property type="match status" value="1"/>
</dbReference>
<feature type="compositionally biased region" description="Basic and acidic residues" evidence="11">
    <location>
        <begin position="264"/>
        <end position="274"/>
    </location>
</feature>
<evidence type="ECO:0000256" key="6">
    <source>
        <dbReference type="ARBA" id="ARBA00022964"/>
    </source>
</evidence>
<dbReference type="PROSITE" id="PS50095">
    <property type="entry name" value="PLAT"/>
    <property type="match status" value="1"/>
</dbReference>
<dbReference type="InterPro" id="IPR027433">
    <property type="entry name" value="Lipoxygenase_dom_3"/>
</dbReference>
<dbReference type="GO" id="GO:0034440">
    <property type="term" value="P:lipid oxidation"/>
    <property type="evidence" value="ECO:0007669"/>
    <property type="project" value="InterPro"/>
</dbReference>
<evidence type="ECO:0000256" key="11">
    <source>
        <dbReference type="SAM" id="MobiDB-lite"/>
    </source>
</evidence>
<comment type="similarity">
    <text evidence="1">Belongs to the lipoxygenase family.</text>
</comment>
<dbReference type="GO" id="GO:0046872">
    <property type="term" value="F:metal ion binding"/>
    <property type="evidence" value="ECO:0007669"/>
    <property type="project" value="UniProtKB-KW"/>
</dbReference>
<dbReference type="SUPFAM" id="SSF49723">
    <property type="entry name" value="Lipase/lipooxygenase domain (PLAT/LH2 domain)"/>
    <property type="match status" value="1"/>
</dbReference>
<evidence type="ECO:0000256" key="1">
    <source>
        <dbReference type="ARBA" id="ARBA00009419"/>
    </source>
</evidence>
<evidence type="ECO:0000256" key="3">
    <source>
        <dbReference type="ARBA" id="ARBA00022723"/>
    </source>
</evidence>
<dbReference type="PROSITE" id="PS51393">
    <property type="entry name" value="LIPOXYGENASE_3"/>
    <property type="match status" value="1"/>
</dbReference>
<keyword evidence="6" id="KW-0223">Dioxygenase</keyword>
<dbReference type="EMBL" id="PKMF04000526">
    <property type="protein sequence ID" value="KAK7827236.1"/>
    <property type="molecule type" value="Genomic_DNA"/>
</dbReference>
<comment type="caution">
    <text evidence="10">Lacks conserved residue(s) required for the propagation of feature annotation.</text>
</comment>
<evidence type="ECO:0000259" key="12">
    <source>
        <dbReference type="PROSITE" id="PS50095"/>
    </source>
</evidence>
<dbReference type="InterPro" id="IPR001024">
    <property type="entry name" value="PLAT/LH2_dom"/>
</dbReference>
<dbReference type="GO" id="GO:0031408">
    <property type="term" value="P:oxylipin biosynthetic process"/>
    <property type="evidence" value="ECO:0007669"/>
    <property type="project" value="UniProtKB-KW"/>
</dbReference>
<evidence type="ECO:0000256" key="10">
    <source>
        <dbReference type="PROSITE-ProRule" id="PRU00152"/>
    </source>
</evidence>
<dbReference type="InterPro" id="IPR013819">
    <property type="entry name" value="LipOase_C"/>
</dbReference>
<evidence type="ECO:0000259" key="13">
    <source>
        <dbReference type="PROSITE" id="PS51393"/>
    </source>
</evidence>
<feature type="domain" description="Lipoxygenase" evidence="13">
    <location>
        <begin position="190"/>
        <end position="473"/>
    </location>
</feature>
<evidence type="ECO:0000256" key="8">
    <source>
        <dbReference type="ARBA" id="ARBA00023098"/>
    </source>
</evidence>
<dbReference type="InterPro" id="IPR001246">
    <property type="entry name" value="LipOase_plant"/>
</dbReference>
<comment type="caution">
    <text evidence="14">The sequence shown here is derived from an EMBL/GenBank/DDBJ whole genome shotgun (WGS) entry which is preliminary data.</text>
</comment>
<evidence type="ECO:0000256" key="9">
    <source>
        <dbReference type="ARBA" id="ARBA00023160"/>
    </source>
</evidence>
<keyword evidence="15" id="KW-1185">Reference proteome</keyword>
<keyword evidence="8" id="KW-0443">Lipid metabolism</keyword>
<dbReference type="Gene3D" id="4.10.375.10">
    <property type="entry name" value="Lipoxygenase-1, Domain 2"/>
    <property type="match status" value="1"/>
</dbReference>
<accession>A0AAW0JLN4</accession>